<evidence type="ECO:0000259" key="1">
    <source>
        <dbReference type="Pfam" id="PF06094"/>
    </source>
</evidence>
<accession>A0A0M8KAQ1</accession>
<dbReference type="EMBL" id="BBZA01000229">
    <property type="protein sequence ID" value="GAP64192.1"/>
    <property type="molecule type" value="Genomic_DNA"/>
</dbReference>
<comment type="caution">
    <text evidence="2">The sequence shown here is derived from an EMBL/GenBank/DDBJ whole genome shotgun (WGS) entry which is preliminary data.</text>
</comment>
<organism evidence="2 3">
    <name type="scientific">Ardenticatena maritima</name>
    <dbReference type="NCBI Taxonomy" id="872965"/>
    <lineage>
        <taxon>Bacteria</taxon>
        <taxon>Bacillati</taxon>
        <taxon>Chloroflexota</taxon>
        <taxon>Ardenticatenia</taxon>
        <taxon>Ardenticatenales</taxon>
        <taxon>Ardenticatenaceae</taxon>
        <taxon>Ardenticatena</taxon>
    </lineage>
</organism>
<dbReference type="InParanoid" id="A0A0M8KAQ1"/>
<keyword evidence="3" id="KW-1185">Reference proteome</keyword>
<evidence type="ECO:0000313" key="2">
    <source>
        <dbReference type="EMBL" id="GAP64192.1"/>
    </source>
</evidence>
<dbReference type="Proteomes" id="UP000037784">
    <property type="component" value="Unassembled WGS sequence"/>
</dbReference>
<reference evidence="3" key="2">
    <citation type="submission" date="2015-08" db="EMBL/GenBank/DDBJ databases">
        <title>Draft Genome Sequence of a Heterotrophic Facultative Anaerobic Bacterium Ardenticatena maritima Strain 110S.</title>
        <authorList>
            <person name="Kawaichi S."/>
            <person name="Yoshida T."/>
            <person name="Sako Y."/>
            <person name="Nakamura R."/>
        </authorList>
    </citation>
    <scope>NUCLEOTIDE SEQUENCE [LARGE SCALE GENOMIC DNA]</scope>
    <source>
        <strain evidence="3">110S</strain>
    </source>
</reference>
<dbReference type="Gene3D" id="3.10.490.10">
    <property type="entry name" value="Gamma-glutamyl cyclotransferase-like"/>
    <property type="match status" value="1"/>
</dbReference>
<gene>
    <name evidence="2" type="ORF">ARMA_2615</name>
</gene>
<reference evidence="2 3" key="1">
    <citation type="journal article" date="2015" name="Genome Announc.">
        <title>Draft Genome Sequence of a Heterotrophic Facultative Anaerobic Thermophilic Bacterium, Ardenticatena maritima Strain 110ST.</title>
        <authorList>
            <person name="Kawaichi S."/>
            <person name="Yoshida T."/>
            <person name="Sako Y."/>
            <person name="Nakamura R."/>
        </authorList>
    </citation>
    <scope>NUCLEOTIDE SEQUENCE [LARGE SCALE GENOMIC DNA]</scope>
    <source>
        <strain evidence="2 3">110S</strain>
    </source>
</reference>
<dbReference type="CDD" id="cd06661">
    <property type="entry name" value="GGCT_like"/>
    <property type="match status" value="1"/>
</dbReference>
<evidence type="ECO:0000313" key="3">
    <source>
        <dbReference type="Proteomes" id="UP000037784"/>
    </source>
</evidence>
<protein>
    <recommendedName>
        <fullName evidence="1">Gamma-glutamylcyclotransferase AIG2-like domain-containing protein</fullName>
    </recommendedName>
</protein>
<dbReference type="STRING" id="872965.SE16_04175"/>
<dbReference type="Pfam" id="PF06094">
    <property type="entry name" value="GGACT"/>
    <property type="match status" value="1"/>
</dbReference>
<dbReference type="AlphaFoldDB" id="A0A0M8KAQ1"/>
<sequence length="137" mass="15208">MGEAMYLFVYGTLLSDQPNHRLLRPFIDPEQTLTAVLPGAVLHDAGAYPMAVRGVGRVLGEVVWVRPECADEALAQLDAYEDVAGGLYTRETATVITPCCGPIVDAWVYWGNPHIAARYPRIPSGDWRAHVRRKRFS</sequence>
<dbReference type="InterPro" id="IPR013024">
    <property type="entry name" value="GGCT-like"/>
</dbReference>
<dbReference type="InterPro" id="IPR036568">
    <property type="entry name" value="GGCT-like_sf"/>
</dbReference>
<name>A0A0M8KAQ1_9CHLR</name>
<proteinExistence type="predicted"/>
<dbReference type="InterPro" id="IPR009288">
    <property type="entry name" value="AIG2-like_dom"/>
</dbReference>
<feature type="domain" description="Gamma-glutamylcyclotransferase AIG2-like" evidence="1">
    <location>
        <begin position="7"/>
        <end position="128"/>
    </location>
</feature>
<dbReference type="SUPFAM" id="SSF110857">
    <property type="entry name" value="Gamma-glutamyl cyclotransferase-like"/>
    <property type="match status" value="1"/>
</dbReference>